<evidence type="ECO:0000256" key="2">
    <source>
        <dbReference type="ARBA" id="ARBA00022692"/>
    </source>
</evidence>
<keyword evidence="4 7" id="KW-0472">Membrane</keyword>
<evidence type="ECO:0000256" key="7">
    <source>
        <dbReference type="SAM" id="Phobius"/>
    </source>
</evidence>
<accession>A0A1Z5SNK7</accession>
<gene>
    <name evidence="9" type="ORF">BTJ68_14482</name>
</gene>
<evidence type="ECO:0000256" key="6">
    <source>
        <dbReference type="SAM" id="MobiDB-lite"/>
    </source>
</evidence>
<dbReference type="InterPro" id="IPR049326">
    <property type="entry name" value="Rhodopsin_dom_fungi"/>
</dbReference>
<feature type="transmembrane region" description="Helical" evidence="7">
    <location>
        <begin position="44"/>
        <end position="67"/>
    </location>
</feature>
<dbReference type="Pfam" id="PF20684">
    <property type="entry name" value="Fung_rhodopsin"/>
    <property type="match status" value="1"/>
</dbReference>
<dbReference type="PANTHER" id="PTHR33048:SF132">
    <property type="entry name" value="MEMBRANE PROTEIN, PUTATIVE (AFU_ORTHOLOGUE AFUA_6G07820)-RELATED"/>
    <property type="match status" value="1"/>
</dbReference>
<evidence type="ECO:0000313" key="9">
    <source>
        <dbReference type="EMBL" id="OTA22400.1"/>
    </source>
</evidence>
<dbReference type="Proteomes" id="UP000194280">
    <property type="component" value="Unassembled WGS sequence"/>
</dbReference>
<name>A0A1Z5SNK7_HORWE</name>
<feature type="transmembrane region" description="Helical" evidence="7">
    <location>
        <begin position="123"/>
        <end position="152"/>
    </location>
</feature>
<organism evidence="9 10">
    <name type="scientific">Hortaea werneckii EXF-2000</name>
    <dbReference type="NCBI Taxonomy" id="1157616"/>
    <lineage>
        <taxon>Eukaryota</taxon>
        <taxon>Fungi</taxon>
        <taxon>Dikarya</taxon>
        <taxon>Ascomycota</taxon>
        <taxon>Pezizomycotina</taxon>
        <taxon>Dothideomycetes</taxon>
        <taxon>Dothideomycetidae</taxon>
        <taxon>Mycosphaerellales</taxon>
        <taxon>Teratosphaeriaceae</taxon>
        <taxon>Hortaea</taxon>
    </lineage>
</organism>
<feature type="transmembrane region" description="Helical" evidence="7">
    <location>
        <begin position="164"/>
        <end position="188"/>
    </location>
</feature>
<evidence type="ECO:0000256" key="4">
    <source>
        <dbReference type="ARBA" id="ARBA00023136"/>
    </source>
</evidence>
<evidence type="ECO:0000256" key="5">
    <source>
        <dbReference type="ARBA" id="ARBA00038359"/>
    </source>
</evidence>
<dbReference type="InParanoid" id="A0A1Z5SNK7"/>
<comment type="caution">
    <text evidence="9">The sequence shown here is derived from an EMBL/GenBank/DDBJ whole genome shotgun (WGS) entry which is preliminary data.</text>
</comment>
<feature type="region of interest" description="Disordered" evidence="6">
    <location>
        <begin position="290"/>
        <end position="362"/>
    </location>
</feature>
<feature type="transmembrane region" description="Helical" evidence="7">
    <location>
        <begin position="87"/>
        <end position="111"/>
    </location>
</feature>
<evidence type="ECO:0000313" key="10">
    <source>
        <dbReference type="Proteomes" id="UP000194280"/>
    </source>
</evidence>
<feature type="domain" description="Rhodopsin" evidence="8">
    <location>
        <begin position="28"/>
        <end position="264"/>
    </location>
</feature>
<dbReference type="AlphaFoldDB" id="A0A1Z5SNK7"/>
<proteinExistence type="inferred from homology"/>
<keyword evidence="10" id="KW-1185">Reference proteome</keyword>
<keyword evidence="2 7" id="KW-0812">Transmembrane</keyword>
<sequence length="362" mass="39606">MGAGHAPGQAVTGATVAFTVLAGLATIMRLFTRLHIVHTAGIDDVSIIIAMCLSVVLTATMVKQVTYGIGDHYNDLNPANQIHVLQWMWASIWVYYLALGAAKCSIILQYLRIFPHNKFRRACYILLAVIGVYTTWTFLSSLLACVPVASFWDKSIEGHCLARLPVWFTNAALNIVTDVATVVIPLPVLKGLQLPKRQKIALMVVFGLGGITCIVSILRLQSLYAISIAEDVTWENPMAAIWSSIEVNVGILCSCIPTLKGCVNRIFPRFFKDRSTGRPSVPDTIELTPGGAGKHFAMASRNHDSKPRGRATQGGREADEGIQVVTVMEQEVEDRSRREDDSSSAESDSVRKLVLQRPGNDT</sequence>
<feature type="transmembrane region" description="Helical" evidence="7">
    <location>
        <begin position="12"/>
        <end position="32"/>
    </location>
</feature>
<comment type="subcellular location">
    <subcellularLocation>
        <location evidence="1">Membrane</location>
        <topology evidence="1">Multi-pass membrane protein</topology>
    </subcellularLocation>
</comment>
<dbReference type="STRING" id="1157616.A0A1Z5SNK7"/>
<protein>
    <recommendedName>
        <fullName evidence="8">Rhodopsin domain-containing protein</fullName>
    </recommendedName>
</protein>
<dbReference type="PANTHER" id="PTHR33048">
    <property type="entry name" value="PTH11-LIKE INTEGRAL MEMBRANE PROTEIN (AFU_ORTHOLOGUE AFUA_5G11245)"/>
    <property type="match status" value="1"/>
</dbReference>
<evidence type="ECO:0000256" key="1">
    <source>
        <dbReference type="ARBA" id="ARBA00004141"/>
    </source>
</evidence>
<keyword evidence="3 7" id="KW-1133">Transmembrane helix</keyword>
<feature type="transmembrane region" description="Helical" evidence="7">
    <location>
        <begin position="200"/>
        <end position="220"/>
    </location>
</feature>
<reference evidence="9 10" key="1">
    <citation type="submission" date="2017-01" db="EMBL/GenBank/DDBJ databases">
        <title>The recent genome duplication of the halophilic yeast Hortaea werneckii: insights from long-read sequencing.</title>
        <authorList>
            <person name="Sinha S."/>
            <person name="Flibotte S."/>
            <person name="Neira M."/>
            <person name="Lenassi M."/>
            <person name="Gostincar C."/>
            <person name="Stajich J.E."/>
            <person name="Nislow C.E."/>
        </authorList>
    </citation>
    <scope>NUCLEOTIDE SEQUENCE [LARGE SCALE GENOMIC DNA]</scope>
    <source>
        <strain evidence="9 10">EXF-2000</strain>
    </source>
</reference>
<comment type="similarity">
    <text evidence="5">Belongs to the SAT4 family.</text>
</comment>
<evidence type="ECO:0000256" key="3">
    <source>
        <dbReference type="ARBA" id="ARBA00022989"/>
    </source>
</evidence>
<dbReference type="OrthoDB" id="444631at2759"/>
<evidence type="ECO:0000259" key="8">
    <source>
        <dbReference type="Pfam" id="PF20684"/>
    </source>
</evidence>
<dbReference type="VEuPathDB" id="FungiDB:BTJ68_14482"/>
<dbReference type="GO" id="GO:0016020">
    <property type="term" value="C:membrane"/>
    <property type="evidence" value="ECO:0007669"/>
    <property type="project" value="UniProtKB-SubCell"/>
</dbReference>
<dbReference type="InterPro" id="IPR052337">
    <property type="entry name" value="SAT4-like"/>
</dbReference>
<dbReference type="EMBL" id="MUNK01000374">
    <property type="protein sequence ID" value="OTA22400.1"/>
    <property type="molecule type" value="Genomic_DNA"/>
</dbReference>